<dbReference type="GO" id="GO:0005762">
    <property type="term" value="C:mitochondrial large ribosomal subunit"/>
    <property type="evidence" value="ECO:0007669"/>
    <property type="project" value="TreeGrafter"/>
</dbReference>
<dbReference type="InterPro" id="IPR038340">
    <property type="entry name" value="MRP-L47_sf"/>
</dbReference>
<dbReference type="PANTHER" id="PTHR21183:SF18">
    <property type="entry name" value="LARGE RIBOSOMAL SUBUNIT PROTEIN UL29M"/>
    <property type="match status" value="1"/>
</dbReference>
<evidence type="ECO:0000256" key="4">
    <source>
        <dbReference type="ARBA" id="ARBA00023128"/>
    </source>
</evidence>
<evidence type="ECO:0000313" key="8">
    <source>
        <dbReference type="EMBL" id="CDW87487.1"/>
    </source>
</evidence>
<keyword evidence="3" id="KW-0689">Ribosomal protein</keyword>
<evidence type="ECO:0000256" key="5">
    <source>
        <dbReference type="ARBA" id="ARBA00023274"/>
    </source>
</evidence>
<dbReference type="AlphaFoldDB" id="A0A078B2N8"/>
<dbReference type="SUPFAM" id="SSF46561">
    <property type="entry name" value="Ribosomal protein L29 (L29p)"/>
    <property type="match status" value="1"/>
</dbReference>
<protein>
    <recommendedName>
        <fullName evidence="6">Large ribosomal subunit protein uL29m</fullName>
    </recommendedName>
</protein>
<dbReference type="GO" id="GO:0003735">
    <property type="term" value="F:structural constituent of ribosome"/>
    <property type="evidence" value="ECO:0007669"/>
    <property type="project" value="InterPro"/>
</dbReference>
<evidence type="ECO:0000256" key="3">
    <source>
        <dbReference type="ARBA" id="ARBA00022980"/>
    </source>
</evidence>
<gene>
    <name evidence="8" type="primary">Contig9396.g474</name>
    <name evidence="8" type="ORF">STYLEM_16592</name>
</gene>
<dbReference type="InterPro" id="IPR036049">
    <property type="entry name" value="Ribosomal_uL29_sf"/>
</dbReference>
<dbReference type="OrthoDB" id="270763at2759"/>
<dbReference type="GO" id="GO:0032543">
    <property type="term" value="P:mitochondrial translation"/>
    <property type="evidence" value="ECO:0007669"/>
    <property type="project" value="TreeGrafter"/>
</dbReference>
<dbReference type="Gene3D" id="6.10.330.20">
    <property type="match status" value="1"/>
</dbReference>
<dbReference type="EMBL" id="CCKQ01015658">
    <property type="protein sequence ID" value="CDW87487.1"/>
    <property type="molecule type" value="Genomic_DNA"/>
</dbReference>
<feature type="coiled-coil region" evidence="7">
    <location>
        <begin position="131"/>
        <end position="187"/>
    </location>
</feature>
<evidence type="ECO:0000256" key="1">
    <source>
        <dbReference type="ARBA" id="ARBA00004173"/>
    </source>
</evidence>
<dbReference type="InParanoid" id="A0A078B2N8"/>
<reference evidence="8 9" key="1">
    <citation type="submission" date="2014-06" db="EMBL/GenBank/DDBJ databases">
        <authorList>
            <person name="Swart Estienne"/>
        </authorList>
    </citation>
    <scope>NUCLEOTIDE SEQUENCE [LARGE SCALE GENOMIC DNA]</scope>
    <source>
        <strain evidence="8 9">130c</strain>
    </source>
</reference>
<accession>A0A078B2N8</accession>
<organism evidence="8 9">
    <name type="scientific">Stylonychia lemnae</name>
    <name type="common">Ciliate</name>
    <dbReference type="NCBI Taxonomy" id="5949"/>
    <lineage>
        <taxon>Eukaryota</taxon>
        <taxon>Sar</taxon>
        <taxon>Alveolata</taxon>
        <taxon>Ciliophora</taxon>
        <taxon>Intramacronucleata</taxon>
        <taxon>Spirotrichea</taxon>
        <taxon>Stichotrichia</taxon>
        <taxon>Sporadotrichida</taxon>
        <taxon>Oxytrichidae</taxon>
        <taxon>Stylonychinae</taxon>
        <taxon>Stylonychia</taxon>
    </lineage>
</organism>
<comment type="subcellular location">
    <subcellularLocation>
        <location evidence="1">Mitochondrion</location>
    </subcellularLocation>
</comment>
<dbReference type="OMA" id="RILLQTW"/>
<evidence type="ECO:0000256" key="7">
    <source>
        <dbReference type="SAM" id="Coils"/>
    </source>
</evidence>
<name>A0A078B2N8_STYLE</name>
<comment type="similarity">
    <text evidence="2">Belongs to the universal ribosomal protein uL29 family.</text>
</comment>
<keyword evidence="9" id="KW-1185">Reference proteome</keyword>
<dbReference type="Proteomes" id="UP000039865">
    <property type="component" value="Unassembled WGS sequence"/>
</dbReference>
<dbReference type="Pfam" id="PF06984">
    <property type="entry name" value="MRP-L47"/>
    <property type="match status" value="1"/>
</dbReference>
<evidence type="ECO:0000256" key="6">
    <source>
        <dbReference type="ARBA" id="ARBA00035289"/>
    </source>
</evidence>
<keyword evidence="7" id="KW-0175">Coiled coil</keyword>
<proteinExistence type="inferred from homology"/>
<sequence length="308" mass="35747">MSINWHYFKVMNRRPVVTIPRAAAGGITDLYDFTNFKADNRKYGQNGRAWRAEELRLKSHDDLHKLWYVCLKEKNKLKGDFVASLQLGQVFYGHQDLVKVRLTMARLLTVVNERKKLRNEYRKHLEDQYISQKKQEELETQKVELQRLKDLGIKVPPTPDELKQIILERAAKRKESYEKVLNEIKEKSQSEGVAIAPMIDDSDLQLVAQTQSDLSQGDILRMYVKNSGQLDLKQRRKVVAALQAQRAMHAKEIFLKELSALGRKMSKQDFAKDESSRIKNKKDPLKLKLESLTLQDVQTNNKSQKSAQ</sequence>
<evidence type="ECO:0000313" key="9">
    <source>
        <dbReference type="Proteomes" id="UP000039865"/>
    </source>
</evidence>
<dbReference type="InterPro" id="IPR010729">
    <property type="entry name" value="Ribosomal_uL29_mit"/>
</dbReference>
<keyword evidence="5" id="KW-0687">Ribonucleoprotein</keyword>
<dbReference type="PANTHER" id="PTHR21183">
    <property type="entry name" value="RIBOSOMAL PROTEIN L47, MITOCHONDRIAL-RELATED"/>
    <property type="match status" value="1"/>
</dbReference>
<evidence type="ECO:0000256" key="2">
    <source>
        <dbReference type="ARBA" id="ARBA00009254"/>
    </source>
</evidence>
<keyword evidence="4" id="KW-0496">Mitochondrion</keyword>